<sequence>MSYLLPHLHSGWAVDQAILAEEERVVIIRFGHDWDDTCMQVPNPPLSASSSFFPVLMFFMTTNIVTLCNGKLDHAIVEKSSPREREMSYLLPHLHSGWAVDQAILAEEERLVVIRFGHDWDETCMQNQQILVADVLVYVVFCKVRSFAYLESQLLEMDEVLASVAETIKNFAVIYLVDITEVPDFNTMYELYDPSTVMFFFRNKHIMIDLGTGNNNKINWALKDKQEFIDIVETVYRGARKGRGLVIAPKDYSTKRGDALVNSKSYVVILVGVDNQFHALDMDDALNSTTILELKQYSFMFLITILKRHCIAANRECSQQVSYKINLGIARCGYEPADISAALLVGCEKSSAQ</sequence>
<dbReference type="OrthoDB" id="147752at2759"/>
<name>A0A8X7ZEA8_POPTO</name>
<dbReference type="Proteomes" id="UP000886885">
    <property type="component" value="Chromosome 7A"/>
</dbReference>
<evidence type="ECO:0008006" key="5">
    <source>
        <dbReference type="Google" id="ProtNLM"/>
    </source>
</evidence>
<keyword evidence="2" id="KW-0539">Nucleus</keyword>
<evidence type="ECO:0000313" key="4">
    <source>
        <dbReference type="Proteomes" id="UP000886885"/>
    </source>
</evidence>
<dbReference type="CDD" id="cd02954">
    <property type="entry name" value="DIM1"/>
    <property type="match status" value="1"/>
</dbReference>
<dbReference type="InterPro" id="IPR004123">
    <property type="entry name" value="Dim1"/>
</dbReference>
<dbReference type="AlphaFoldDB" id="A0A8X7ZEA8"/>
<dbReference type="PANTHER" id="PTHR12052:SF5">
    <property type="entry name" value="THIOREDOXIN-LIKE PROTEIN 4A"/>
    <property type="match status" value="1"/>
</dbReference>
<gene>
    <name evidence="3" type="ORF">POTOM_027200</name>
</gene>
<organism evidence="3 4">
    <name type="scientific">Populus tomentosa</name>
    <name type="common">Chinese white poplar</name>
    <dbReference type="NCBI Taxonomy" id="118781"/>
    <lineage>
        <taxon>Eukaryota</taxon>
        <taxon>Viridiplantae</taxon>
        <taxon>Streptophyta</taxon>
        <taxon>Embryophyta</taxon>
        <taxon>Tracheophyta</taxon>
        <taxon>Spermatophyta</taxon>
        <taxon>Magnoliopsida</taxon>
        <taxon>eudicotyledons</taxon>
        <taxon>Gunneridae</taxon>
        <taxon>Pentapetalae</taxon>
        <taxon>rosids</taxon>
        <taxon>fabids</taxon>
        <taxon>Malpighiales</taxon>
        <taxon>Salicaceae</taxon>
        <taxon>Saliceae</taxon>
        <taxon>Populus</taxon>
    </lineage>
</organism>
<comment type="caution">
    <text evidence="3">The sequence shown here is derived from an EMBL/GenBank/DDBJ whole genome shotgun (WGS) entry which is preliminary data.</text>
</comment>
<comment type="subcellular location">
    <subcellularLocation>
        <location evidence="1">Nucleus</location>
    </subcellularLocation>
</comment>
<dbReference type="GO" id="GO:0005682">
    <property type="term" value="C:U5 snRNP"/>
    <property type="evidence" value="ECO:0007669"/>
    <property type="project" value="TreeGrafter"/>
</dbReference>
<dbReference type="GO" id="GO:0046540">
    <property type="term" value="C:U4/U6 x U5 tri-snRNP complex"/>
    <property type="evidence" value="ECO:0007669"/>
    <property type="project" value="InterPro"/>
</dbReference>
<evidence type="ECO:0000256" key="2">
    <source>
        <dbReference type="ARBA" id="ARBA00023242"/>
    </source>
</evidence>
<dbReference type="PANTHER" id="PTHR12052">
    <property type="entry name" value="THIOREDOXIN-LIKE PROTEN 4A, 4B"/>
    <property type="match status" value="1"/>
</dbReference>
<protein>
    <recommendedName>
        <fullName evidence="5">Thioredoxin-like protein YLS8</fullName>
    </recommendedName>
</protein>
<reference evidence="3" key="1">
    <citation type="journal article" date="2020" name="bioRxiv">
        <title>Hybrid origin of Populus tomentosa Carr. identified through genome sequencing and phylogenomic analysis.</title>
        <authorList>
            <person name="An X."/>
            <person name="Gao K."/>
            <person name="Chen Z."/>
            <person name="Li J."/>
            <person name="Yang X."/>
            <person name="Yang X."/>
            <person name="Zhou J."/>
            <person name="Guo T."/>
            <person name="Zhao T."/>
            <person name="Huang S."/>
            <person name="Miao D."/>
            <person name="Khan W.U."/>
            <person name="Rao P."/>
            <person name="Ye M."/>
            <person name="Lei B."/>
            <person name="Liao W."/>
            <person name="Wang J."/>
            <person name="Ji L."/>
            <person name="Li Y."/>
            <person name="Guo B."/>
            <person name="Mustafa N.S."/>
            <person name="Li S."/>
            <person name="Yun Q."/>
            <person name="Keller S.R."/>
            <person name="Mao J."/>
            <person name="Zhang R."/>
            <person name="Strauss S.H."/>
        </authorList>
    </citation>
    <scope>NUCLEOTIDE SEQUENCE</scope>
    <source>
        <strain evidence="3">GM15</strain>
        <tissue evidence="3">Leaf</tissue>
    </source>
</reference>
<dbReference type="EMBL" id="JAAWWB010000013">
    <property type="protein sequence ID" value="KAG6768299.1"/>
    <property type="molecule type" value="Genomic_DNA"/>
</dbReference>
<proteinExistence type="predicted"/>
<dbReference type="GO" id="GO:0000398">
    <property type="term" value="P:mRNA splicing, via spliceosome"/>
    <property type="evidence" value="ECO:0007669"/>
    <property type="project" value="InterPro"/>
</dbReference>
<evidence type="ECO:0000313" key="3">
    <source>
        <dbReference type="EMBL" id="KAG6768299.1"/>
    </source>
</evidence>
<dbReference type="GO" id="GO:0005681">
    <property type="term" value="C:spliceosomal complex"/>
    <property type="evidence" value="ECO:0007669"/>
    <property type="project" value="TreeGrafter"/>
</dbReference>
<dbReference type="Pfam" id="PF02966">
    <property type="entry name" value="DIM1"/>
    <property type="match status" value="3"/>
</dbReference>
<keyword evidence="4" id="KW-1185">Reference proteome</keyword>
<accession>A0A8X7ZEA8</accession>
<dbReference type="SMART" id="SM01410">
    <property type="entry name" value="DIM1"/>
    <property type="match status" value="2"/>
</dbReference>
<evidence type="ECO:0000256" key="1">
    <source>
        <dbReference type="ARBA" id="ARBA00004123"/>
    </source>
</evidence>